<dbReference type="PANTHER" id="PTHR33284:SF1">
    <property type="entry name" value="RIBOSOMAL PROTEIN L25_GLN-TRNA SYNTHETASE, ANTI-CODON-BINDING DOMAIN-CONTAINING PROTEIN"/>
    <property type="match status" value="1"/>
</dbReference>
<keyword evidence="2 5" id="KW-0694">RNA-binding</keyword>
<feature type="compositionally biased region" description="Basic and acidic residues" evidence="6">
    <location>
        <begin position="195"/>
        <end position="215"/>
    </location>
</feature>
<sequence length="215" mass="23201">MLTLESQERTKVAKTRLLRSQGLLPAVIYGAVPETLSVSVSAALFARVWREAGESSVISLVTTAGDKKVLIYEVQKDPIKGNPIHVDFYAIDEKKEVEVNIPIEFVGISPAVKELGGTLVKIIHEMTIKGLPSILPHEIKVDISALIGLESQITVHDVALPAGIATVMNADEVVALVSTAQEEEGETAPDISSIEVEKKGKKDKEEANAEVENKK</sequence>
<dbReference type="InterPro" id="IPR020057">
    <property type="entry name" value="Ribosomal_bL25_b-dom"/>
</dbReference>
<dbReference type="PANTHER" id="PTHR33284">
    <property type="entry name" value="RIBOSOMAL PROTEIN L25/GLN-TRNA SYNTHETASE, ANTI-CODON-BINDING DOMAIN-CONTAINING PROTEIN"/>
    <property type="match status" value="1"/>
</dbReference>
<dbReference type="InterPro" id="IPR029751">
    <property type="entry name" value="Ribosomal_L25_dom"/>
</dbReference>
<dbReference type="InterPro" id="IPR020930">
    <property type="entry name" value="Ribosomal_uL5_bac-type"/>
</dbReference>
<feature type="domain" description="Large ribosomal subunit protein bL25 beta" evidence="8">
    <location>
        <begin position="96"/>
        <end position="180"/>
    </location>
</feature>
<evidence type="ECO:0000313" key="9">
    <source>
        <dbReference type="EMBL" id="OIO31508.1"/>
    </source>
</evidence>
<dbReference type="GO" id="GO:0006412">
    <property type="term" value="P:translation"/>
    <property type="evidence" value="ECO:0007669"/>
    <property type="project" value="UniProtKB-UniRule"/>
</dbReference>
<feature type="region of interest" description="Disordered" evidence="6">
    <location>
        <begin position="180"/>
        <end position="215"/>
    </location>
</feature>
<dbReference type="Proteomes" id="UP000183206">
    <property type="component" value="Unassembled WGS sequence"/>
</dbReference>
<comment type="function">
    <text evidence="5">This is one of the proteins that binds to the 5S RNA in the ribosome where it forms part of the central protuberance.</text>
</comment>
<dbReference type="GO" id="GO:0008097">
    <property type="term" value="F:5S rRNA binding"/>
    <property type="evidence" value="ECO:0007669"/>
    <property type="project" value="InterPro"/>
</dbReference>
<dbReference type="GO" id="GO:0003735">
    <property type="term" value="F:structural constituent of ribosome"/>
    <property type="evidence" value="ECO:0007669"/>
    <property type="project" value="InterPro"/>
</dbReference>
<keyword evidence="3 5" id="KW-0689">Ribosomal protein</keyword>
<dbReference type="HAMAP" id="MF_01334">
    <property type="entry name" value="Ribosomal_bL25_CTC"/>
    <property type="match status" value="1"/>
</dbReference>
<evidence type="ECO:0000259" key="8">
    <source>
        <dbReference type="Pfam" id="PF14693"/>
    </source>
</evidence>
<reference evidence="9 10" key="1">
    <citation type="journal article" date="2016" name="Environ. Microbiol.">
        <title>Genomic resolution of a cold subsurface aquifer community provides metabolic insights for novel microbes adapted to high CO concentrations.</title>
        <authorList>
            <person name="Probst A.J."/>
            <person name="Castelle C.J."/>
            <person name="Singh A."/>
            <person name="Brown C.T."/>
            <person name="Anantharaman K."/>
            <person name="Sharon I."/>
            <person name="Hug L.A."/>
            <person name="Burstein D."/>
            <person name="Emerson J.B."/>
            <person name="Thomas B.C."/>
            <person name="Banfield J.F."/>
        </authorList>
    </citation>
    <scope>NUCLEOTIDE SEQUENCE [LARGE SCALE GENOMIC DNA]</scope>
    <source>
        <strain evidence="9">CG1_02_47_685</strain>
    </source>
</reference>
<dbReference type="AlphaFoldDB" id="A0A1J4V2Z1"/>
<name>A0A1J4V2Z1_9BACT</name>
<organism evidence="9 10">
    <name type="scientific">Candidatus Nomurabacteria bacterium CG1_02_47_685</name>
    <dbReference type="NCBI Taxonomy" id="1805282"/>
    <lineage>
        <taxon>Bacteria</taxon>
        <taxon>Candidatus Nomuraibacteriota</taxon>
    </lineage>
</organism>
<keyword evidence="4 5" id="KW-0687">Ribonucleoprotein</keyword>
<evidence type="ECO:0000259" key="7">
    <source>
        <dbReference type="Pfam" id="PF01386"/>
    </source>
</evidence>
<comment type="caution">
    <text evidence="9">The sequence shown here is derived from an EMBL/GenBank/DDBJ whole genome shotgun (WGS) entry which is preliminary data.</text>
</comment>
<dbReference type="InterPro" id="IPR011035">
    <property type="entry name" value="Ribosomal_bL25/Gln-tRNA_synth"/>
</dbReference>
<evidence type="ECO:0000256" key="5">
    <source>
        <dbReference type="HAMAP-Rule" id="MF_01334"/>
    </source>
</evidence>
<evidence type="ECO:0000256" key="4">
    <source>
        <dbReference type="ARBA" id="ARBA00023274"/>
    </source>
</evidence>
<feature type="domain" description="Large ribosomal subunit protein bL25 L25" evidence="7">
    <location>
        <begin position="4"/>
        <end position="88"/>
    </location>
</feature>
<dbReference type="Gene3D" id="2.40.240.10">
    <property type="entry name" value="Ribosomal Protein L25, Chain P"/>
    <property type="match status" value="1"/>
</dbReference>
<dbReference type="EMBL" id="MNVO01000065">
    <property type="protein sequence ID" value="OIO31508.1"/>
    <property type="molecule type" value="Genomic_DNA"/>
</dbReference>
<dbReference type="InterPro" id="IPR020056">
    <property type="entry name" value="Rbsml_bL25/Gln-tRNA_synth_N"/>
</dbReference>
<evidence type="ECO:0000313" key="10">
    <source>
        <dbReference type="Proteomes" id="UP000183206"/>
    </source>
</evidence>
<dbReference type="InterPro" id="IPR001021">
    <property type="entry name" value="Ribosomal_bL25_long"/>
</dbReference>
<dbReference type="SUPFAM" id="SSF50715">
    <property type="entry name" value="Ribosomal protein L25-like"/>
    <property type="match status" value="1"/>
</dbReference>
<comment type="subunit">
    <text evidence="5">Part of the 50S ribosomal subunit; part of the 5S rRNA/L5/L18/L25 subcomplex. Contacts the 5S rRNA. Binds to the 5S rRNA independently of L5 and L18.</text>
</comment>
<evidence type="ECO:0000256" key="2">
    <source>
        <dbReference type="ARBA" id="ARBA00022884"/>
    </source>
</evidence>
<evidence type="ECO:0000256" key="3">
    <source>
        <dbReference type="ARBA" id="ARBA00022980"/>
    </source>
</evidence>
<dbReference type="NCBIfam" id="TIGR00731">
    <property type="entry name" value="bL25_bact_ctc"/>
    <property type="match status" value="1"/>
</dbReference>
<evidence type="ECO:0000256" key="1">
    <source>
        <dbReference type="ARBA" id="ARBA00022730"/>
    </source>
</evidence>
<protein>
    <recommendedName>
        <fullName evidence="5">Large ribosomal subunit protein bL25</fullName>
    </recommendedName>
    <alternativeName>
        <fullName evidence="5">General stress protein CTC</fullName>
    </alternativeName>
</protein>
<comment type="similarity">
    <text evidence="5">Belongs to the bacterial ribosomal protein bL25 family. CTC subfamily.</text>
</comment>
<dbReference type="STRING" id="1805282.AUJ44_04445"/>
<accession>A0A1J4V2Z1</accession>
<keyword evidence="1 5" id="KW-0699">rRNA-binding</keyword>
<dbReference type="Pfam" id="PF01386">
    <property type="entry name" value="Ribosomal_L25p"/>
    <property type="match status" value="1"/>
</dbReference>
<dbReference type="Pfam" id="PF14693">
    <property type="entry name" value="Ribosomal_TL5_C"/>
    <property type="match status" value="1"/>
</dbReference>
<dbReference type="Gene3D" id="2.170.120.20">
    <property type="entry name" value="Ribosomal protein L25, beta domain"/>
    <property type="match status" value="1"/>
</dbReference>
<dbReference type="GO" id="GO:0022625">
    <property type="term" value="C:cytosolic large ribosomal subunit"/>
    <property type="evidence" value="ECO:0007669"/>
    <property type="project" value="TreeGrafter"/>
</dbReference>
<evidence type="ECO:0000256" key="6">
    <source>
        <dbReference type="SAM" id="MobiDB-lite"/>
    </source>
</evidence>
<dbReference type="CDD" id="cd00495">
    <property type="entry name" value="Ribosomal_L25_TL5_CTC"/>
    <property type="match status" value="1"/>
</dbReference>
<dbReference type="InterPro" id="IPR037121">
    <property type="entry name" value="Ribosomal_bL25_C"/>
</dbReference>
<proteinExistence type="inferred from homology"/>
<gene>
    <name evidence="5" type="primary">rplY</name>
    <name evidence="5" type="synonym">ctc</name>
    <name evidence="9" type="ORF">AUJ44_04445</name>
</gene>